<dbReference type="SUPFAM" id="SSF82185">
    <property type="entry name" value="Histone H3 K4-specific methyltransferase SET7/9 N-terminal domain"/>
    <property type="match status" value="1"/>
</dbReference>
<dbReference type="RefSeq" id="WP_208177401.1">
    <property type="nucleotide sequence ID" value="NZ_JAGETZ010000012.1"/>
</dbReference>
<dbReference type="Gene3D" id="2.20.110.10">
    <property type="entry name" value="Histone H3 K4-specific methyltransferase SET7/9 N-terminal domain"/>
    <property type="match status" value="1"/>
</dbReference>
<accession>A0ABS3QM02</accession>
<sequence length="311" mass="34846">MKWYIHLIGLLLLNVAAKAQPQTEKVLQQGTAGVVEEFSVLKADHTVRQGPYIRYRPLGGRTGVAVFEAGNYENGLKEGEWRCFSEDYPWNKLLSKGSYHAGLPDGLWQYYHCAWTKRRGLEEAAPNGRKTKAGYVVSVVDTSAVLQAKGMNYAGMKAGVWVYYDAQNNIIQKINESTRQLLYWHQGTQEPVVGQALAENHPLLYVGGKYQLRDAIHHHIEAFALLKHYQIGSANFVFSVDSTGQQTHLGLGVNILPNAFEEFILSGLRNLKTTWLPQVVAGQPVAAEYRVRISIQEKNENGRMTVDMLGD</sequence>
<keyword evidence="1" id="KW-0732">Signal</keyword>
<dbReference type="EMBL" id="JAGETZ010000012">
    <property type="protein sequence ID" value="MBO2011710.1"/>
    <property type="molecule type" value="Genomic_DNA"/>
</dbReference>
<feature type="chain" id="PRO_5045718309" evidence="1">
    <location>
        <begin position="20"/>
        <end position="311"/>
    </location>
</feature>
<proteinExistence type="predicted"/>
<comment type="caution">
    <text evidence="2">The sequence shown here is derived from an EMBL/GenBank/DDBJ whole genome shotgun (WGS) entry which is preliminary data.</text>
</comment>
<feature type="signal peptide" evidence="1">
    <location>
        <begin position="1"/>
        <end position="19"/>
    </location>
</feature>
<evidence type="ECO:0000313" key="2">
    <source>
        <dbReference type="EMBL" id="MBO2011710.1"/>
    </source>
</evidence>
<protein>
    <submittedName>
        <fullName evidence="2">Uncharacterized protein</fullName>
    </submittedName>
</protein>
<name>A0ABS3QM02_9BACT</name>
<reference evidence="2 3" key="1">
    <citation type="submission" date="2021-03" db="EMBL/GenBank/DDBJ databases">
        <authorList>
            <person name="Kim M.K."/>
        </authorList>
    </citation>
    <scope>NUCLEOTIDE SEQUENCE [LARGE SCALE GENOMIC DNA]</scope>
    <source>
        <strain evidence="2 3">BT442</strain>
    </source>
</reference>
<evidence type="ECO:0000313" key="3">
    <source>
        <dbReference type="Proteomes" id="UP000664369"/>
    </source>
</evidence>
<dbReference type="Proteomes" id="UP000664369">
    <property type="component" value="Unassembled WGS sequence"/>
</dbReference>
<gene>
    <name evidence="2" type="ORF">J4E00_21775</name>
</gene>
<organism evidence="2 3">
    <name type="scientific">Hymenobacter negativus</name>
    <dbReference type="NCBI Taxonomy" id="2795026"/>
    <lineage>
        <taxon>Bacteria</taxon>
        <taxon>Pseudomonadati</taxon>
        <taxon>Bacteroidota</taxon>
        <taxon>Cytophagia</taxon>
        <taxon>Cytophagales</taxon>
        <taxon>Hymenobacteraceae</taxon>
        <taxon>Hymenobacter</taxon>
    </lineage>
</organism>
<keyword evidence="3" id="KW-1185">Reference proteome</keyword>
<evidence type="ECO:0000256" key="1">
    <source>
        <dbReference type="SAM" id="SignalP"/>
    </source>
</evidence>